<name>A0A0E0IHW9_ORYNI</name>
<protein>
    <submittedName>
        <fullName evidence="2">Uncharacterized protein</fullName>
    </submittedName>
</protein>
<sequence length="166" mass="17465">MAHPCTSAAEEPATLPPPTAGRACIPCAMDGRSLRSGCGHHSPTASTRSICSSSIVGIVAAPEPLVHRLHDGVLAVEAPDPSRQHEELVAVVRFLHRATAGDDLEEDDAEAVDAEVPKLGVVGRAEYDVAWLDVAVDDALLPLLLKVAECRAQANDDLVPVDERLA</sequence>
<dbReference type="EnsemblPlants" id="ONIVA09G05520.1">
    <property type="protein sequence ID" value="ONIVA09G05520.1"/>
    <property type="gene ID" value="ONIVA09G05520"/>
</dbReference>
<dbReference type="Gramene" id="ONIVA09G05520.1">
    <property type="protein sequence ID" value="ONIVA09G05520.1"/>
    <property type="gene ID" value="ONIVA09G05520"/>
</dbReference>
<feature type="region of interest" description="Disordered" evidence="1">
    <location>
        <begin position="1"/>
        <end position="20"/>
    </location>
</feature>
<dbReference type="HOGENOM" id="CLU_1605344_0_0_1"/>
<keyword evidence="3" id="KW-1185">Reference proteome</keyword>
<dbReference type="AlphaFoldDB" id="A0A0E0IHW9"/>
<proteinExistence type="predicted"/>
<evidence type="ECO:0000256" key="1">
    <source>
        <dbReference type="SAM" id="MobiDB-lite"/>
    </source>
</evidence>
<accession>A0A0E0IHW9</accession>
<evidence type="ECO:0000313" key="3">
    <source>
        <dbReference type="Proteomes" id="UP000006591"/>
    </source>
</evidence>
<reference evidence="2" key="1">
    <citation type="submission" date="2015-04" db="UniProtKB">
        <authorList>
            <consortium name="EnsemblPlants"/>
        </authorList>
    </citation>
    <scope>IDENTIFICATION</scope>
    <source>
        <strain evidence="2">SL10</strain>
    </source>
</reference>
<organism evidence="2">
    <name type="scientific">Oryza nivara</name>
    <name type="common">Indian wild rice</name>
    <name type="synonym">Oryza sativa f. spontanea</name>
    <dbReference type="NCBI Taxonomy" id="4536"/>
    <lineage>
        <taxon>Eukaryota</taxon>
        <taxon>Viridiplantae</taxon>
        <taxon>Streptophyta</taxon>
        <taxon>Embryophyta</taxon>
        <taxon>Tracheophyta</taxon>
        <taxon>Spermatophyta</taxon>
        <taxon>Magnoliopsida</taxon>
        <taxon>Liliopsida</taxon>
        <taxon>Poales</taxon>
        <taxon>Poaceae</taxon>
        <taxon>BOP clade</taxon>
        <taxon>Oryzoideae</taxon>
        <taxon>Oryzeae</taxon>
        <taxon>Oryzinae</taxon>
        <taxon>Oryza</taxon>
    </lineage>
</organism>
<reference evidence="2" key="2">
    <citation type="submission" date="2018-04" db="EMBL/GenBank/DDBJ databases">
        <title>OnivRS2 (Oryza nivara Reference Sequence Version 2).</title>
        <authorList>
            <person name="Zhang J."/>
            <person name="Kudrna D."/>
            <person name="Lee S."/>
            <person name="Talag J."/>
            <person name="Rajasekar S."/>
            <person name="Welchert J."/>
            <person name="Hsing Y.-I."/>
            <person name="Wing R.A."/>
        </authorList>
    </citation>
    <scope>NUCLEOTIDE SEQUENCE [LARGE SCALE GENOMIC DNA]</scope>
    <source>
        <strain evidence="2">SL10</strain>
    </source>
</reference>
<evidence type="ECO:0000313" key="2">
    <source>
        <dbReference type="EnsemblPlants" id="ONIVA09G05520.1"/>
    </source>
</evidence>
<dbReference type="Proteomes" id="UP000006591">
    <property type="component" value="Chromosome 9"/>
</dbReference>